<evidence type="ECO:0000256" key="6">
    <source>
        <dbReference type="ARBA" id="ARBA00033409"/>
    </source>
</evidence>
<evidence type="ECO:0000256" key="3">
    <source>
        <dbReference type="ARBA" id="ARBA00022763"/>
    </source>
</evidence>
<dbReference type="AlphaFoldDB" id="A0A4P8L3A1"/>
<accession>A0A4P8L3A1</accession>
<dbReference type="OrthoDB" id="9780797at2"/>
<dbReference type="InterPro" id="IPR003717">
    <property type="entry name" value="RecO"/>
</dbReference>
<dbReference type="NCBIfam" id="TIGR00613">
    <property type="entry name" value="reco"/>
    <property type="match status" value="1"/>
</dbReference>
<dbReference type="EMBL" id="CP040098">
    <property type="protein sequence ID" value="QCQ22426.1"/>
    <property type="molecule type" value="Genomic_DNA"/>
</dbReference>
<name>A0A4P8L3A1_9BACT</name>
<dbReference type="Gene3D" id="2.40.50.140">
    <property type="entry name" value="Nucleic acid-binding proteins"/>
    <property type="match status" value="1"/>
</dbReference>
<evidence type="ECO:0000256" key="2">
    <source>
        <dbReference type="ARBA" id="ARBA00021310"/>
    </source>
</evidence>
<dbReference type="HAMAP" id="MF_00201">
    <property type="entry name" value="RecO"/>
    <property type="match status" value="1"/>
</dbReference>
<dbReference type="GO" id="GO:0006302">
    <property type="term" value="P:double-strand break repair"/>
    <property type="evidence" value="ECO:0007669"/>
    <property type="project" value="TreeGrafter"/>
</dbReference>
<evidence type="ECO:0000259" key="8">
    <source>
        <dbReference type="Pfam" id="PF11967"/>
    </source>
</evidence>
<dbReference type="SUPFAM" id="SSF50249">
    <property type="entry name" value="Nucleic acid-binding proteins"/>
    <property type="match status" value="1"/>
</dbReference>
<dbReference type="Proteomes" id="UP000298602">
    <property type="component" value="Chromosome"/>
</dbReference>
<dbReference type="InterPro" id="IPR012340">
    <property type="entry name" value="NA-bd_OB-fold"/>
</dbReference>
<reference evidence="9 10" key="1">
    <citation type="submission" date="2019-05" db="EMBL/GenBank/DDBJ databases">
        <title>The Complete Genome Sequence of the n-alkane-degrading Desulfoglaeba alkanexedens ALDC reveals multiple alkylsuccinate synthase gene clusters.</title>
        <authorList>
            <person name="Callaghan A.V."/>
            <person name="Davidova I.A."/>
            <person name="Duncan K.E."/>
            <person name="Morris B."/>
            <person name="McInerney M.J."/>
        </authorList>
    </citation>
    <scope>NUCLEOTIDE SEQUENCE [LARGE SCALE GENOMIC DNA]</scope>
    <source>
        <strain evidence="9 10">ALDC</strain>
    </source>
</reference>
<proteinExistence type="inferred from homology"/>
<dbReference type="Pfam" id="PF11967">
    <property type="entry name" value="RecO_N"/>
    <property type="match status" value="1"/>
</dbReference>
<dbReference type="InterPro" id="IPR042242">
    <property type="entry name" value="RecO_C"/>
</dbReference>
<keyword evidence="4 7" id="KW-0233">DNA recombination</keyword>
<evidence type="ECO:0000256" key="1">
    <source>
        <dbReference type="ARBA" id="ARBA00007452"/>
    </source>
</evidence>
<keyword evidence="10" id="KW-1185">Reference proteome</keyword>
<dbReference type="KEGG" id="dax:FDQ92_09800"/>
<dbReference type="PANTHER" id="PTHR33991:SF1">
    <property type="entry name" value="DNA REPAIR PROTEIN RECO"/>
    <property type="match status" value="1"/>
</dbReference>
<dbReference type="Pfam" id="PF02565">
    <property type="entry name" value="RecO_C"/>
    <property type="match status" value="1"/>
</dbReference>
<evidence type="ECO:0000256" key="5">
    <source>
        <dbReference type="ARBA" id="ARBA00023204"/>
    </source>
</evidence>
<evidence type="ECO:0000256" key="7">
    <source>
        <dbReference type="HAMAP-Rule" id="MF_00201"/>
    </source>
</evidence>
<comment type="function">
    <text evidence="7">Involved in DNA repair and RecF pathway recombination.</text>
</comment>
<sequence length="271" mass="30160">MKIIETEAIVLHATDTGESDRVVTFYTEQAGMVSGMAKGARRSRKRFVNAFEPFSLVRLTLRERRRLAWIEACKLVEAHLVLRNGMDRWAAAALAGEVLRSMVPAGEAQPELFGLFKETLSRLCTERDPLNAVILFLLRFMDLAGYLPDFERCGLCGRAAHEDRSWWWLPGVGAPICSQHPEGERMGLALDLGTVRLIGQVKRLDLLRLWRLRVREDKKRALLSALTRWVESQTHRPLKSVRVLEQLGTGVAFGLGGGSASGGVKDAPLSG</sequence>
<dbReference type="GO" id="GO:0006310">
    <property type="term" value="P:DNA recombination"/>
    <property type="evidence" value="ECO:0007669"/>
    <property type="project" value="UniProtKB-UniRule"/>
</dbReference>
<evidence type="ECO:0000256" key="4">
    <source>
        <dbReference type="ARBA" id="ARBA00023172"/>
    </source>
</evidence>
<dbReference type="RefSeq" id="WP_137424588.1">
    <property type="nucleotide sequence ID" value="NZ_CP040098.1"/>
</dbReference>
<keyword evidence="3 7" id="KW-0227">DNA damage</keyword>
<feature type="domain" description="DNA replication/recombination mediator RecO N-terminal" evidence="8">
    <location>
        <begin position="1"/>
        <end position="77"/>
    </location>
</feature>
<dbReference type="GO" id="GO:0043590">
    <property type="term" value="C:bacterial nucleoid"/>
    <property type="evidence" value="ECO:0007669"/>
    <property type="project" value="TreeGrafter"/>
</dbReference>
<dbReference type="InterPro" id="IPR022572">
    <property type="entry name" value="DNA_rep/recomb_RecO_N"/>
</dbReference>
<evidence type="ECO:0000313" key="10">
    <source>
        <dbReference type="Proteomes" id="UP000298602"/>
    </source>
</evidence>
<dbReference type="InterPro" id="IPR037278">
    <property type="entry name" value="ARFGAP/RecO"/>
</dbReference>
<organism evidence="9 10">
    <name type="scientific">Desulfoglaeba alkanexedens ALDC</name>
    <dbReference type="NCBI Taxonomy" id="980445"/>
    <lineage>
        <taxon>Bacteria</taxon>
        <taxon>Pseudomonadati</taxon>
        <taxon>Thermodesulfobacteriota</taxon>
        <taxon>Syntrophobacteria</taxon>
        <taxon>Syntrophobacterales</taxon>
        <taxon>Syntrophobacteraceae</taxon>
        <taxon>Desulfoglaeba</taxon>
    </lineage>
</organism>
<protein>
    <recommendedName>
        <fullName evidence="2 7">DNA repair protein RecO</fullName>
    </recommendedName>
    <alternativeName>
        <fullName evidence="6 7">Recombination protein O</fullName>
    </alternativeName>
</protein>
<keyword evidence="5 7" id="KW-0234">DNA repair</keyword>
<reference evidence="9 10" key="2">
    <citation type="submission" date="2019-05" db="EMBL/GenBank/DDBJ databases">
        <authorList>
            <person name="Suflita J.M."/>
            <person name="Marks C.R."/>
        </authorList>
    </citation>
    <scope>NUCLEOTIDE SEQUENCE [LARGE SCALE GENOMIC DNA]</scope>
    <source>
        <strain evidence="9 10">ALDC</strain>
    </source>
</reference>
<evidence type="ECO:0000313" key="9">
    <source>
        <dbReference type="EMBL" id="QCQ22426.1"/>
    </source>
</evidence>
<dbReference type="SUPFAM" id="SSF57863">
    <property type="entry name" value="ArfGap/RecO-like zinc finger"/>
    <property type="match status" value="1"/>
</dbReference>
<dbReference type="Gene3D" id="1.20.1440.120">
    <property type="entry name" value="Recombination protein O, C-terminal domain"/>
    <property type="match status" value="1"/>
</dbReference>
<comment type="similarity">
    <text evidence="1 7">Belongs to the RecO family.</text>
</comment>
<gene>
    <name evidence="7 9" type="primary">recO</name>
    <name evidence="9" type="ORF">FDQ92_09800</name>
</gene>
<dbReference type="PANTHER" id="PTHR33991">
    <property type="entry name" value="DNA REPAIR PROTEIN RECO"/>
    <property type="match status" value="1"/>
</dbReference>